<feature type="non-terminal residue" evidence="1">
    <location>
        <position position="1"/>
    </location>
</feature>
<sequence>PMQCWLCAESVYYSRHANEEIRSCKNLQQMEFTPGRILLLPSILCVHPNTILSRIKKKKQTIMMHRSSWEEKKS</sequence>
<evidence type="ECO:0000313" key="2">
    <source>
        <dbReference type="Proteomes" id="UP000824890"/>
    </source>
</evidence>
<keyword evidence="2" id="KW-1185">Reference proteome</keyword>
<dbReference type="Proteomes" id="UP000824890">
    <property type="component" value="Unassembled WGS sequence"/>
</dbReference>
<gene>
    <name evidence="1" type="ORF">HID58_074486</name>
</gene>
<dbReference type="EMBL" id="JAGKQM010000017">
    <property type="protein sequence ID" value="KAH0867464.1"/>
    <property type="molecule type" value="Genomic_DNA"/>
</dbReference>
<name>A0ABQ7YIA1_BRANA</name>
<proteinExistence type="predicted"/>
<protein>
    <submittedName>
        <fullName evidence="1">Uncharacterized protein</fullName>
    </submittedName>
</protein>
<accession>A0ABQ7YIA1</accession>
<reference evidence="1 2" key="1">
    <citation type="submission" date="2021-05" db="EMBL/GenBank/DDBJ databases">
        <title>Genome Assembly of Synthetic Allotetraploid Brassica napus Reveals Homoeologous Exchanges between Subgenomes.</title>
        <authorList>
            <person name="Davis J.T."/>
        </authorList>
    </citation>
    <scope>NUCLEOTIDE SEQUENCE [LARGE SCALE GENOMIC DNA]</scope>
    <source>
        <strain evidence="2">cv. Da-Ae</strain>
        <tissue evidence="1">Seedling</tissue>
    </source>
</reference>
<comment type="caution">
    <text evidence="1">The sequence shown here is derived from an EMBL/GenBank/DDBJ whole genome shotgun (WGS) entry which is preliminary data.</text>
</comment>
<organism evidence="1 2">
    <name type="scientific">Brassica napus</name>
    <name type="common">Rape</name>
    <dbReference type="NCBI Taxonomy" id="3708"/>
    <lineage>
        <taxon>Eukaryota</taxon>
        <taxon>Viridiplantae</taxon>
        <taxon>Streptophyta</taxon>
        <taxon>Embryophyta</taxon>
        <taxon>Tracheophyta</taxon>
        <taxon>Spermatophyta</taxon>
        <taxon>Magnoliopsida</taxon>
        <taxon>eudicotyledons</taxon>
        <taxon>Gunneridae</taxon>
        <taxon>Pentapetalae</taxon>
        <taxon>rosids</taxon>
        <taxon>malvids</taxon>
        <taxon>Brassicales</taxon>
        <taxon>Brassicaceae</taxon>
        <taxon>Brassiceae</taxon>
        <taxon>Brassica</taxon>
    </lineage>
</organism>
<evidence type="ECO:0000313" key="1">
    <source>
        <dbReference type="EMBL" id="KAH0867464.1"/>
    </source>
</evidence>